<feature type="compositionally biased region" description="Low complexity" evidence="1">
    <location>
        <begin position="76"/>
        <end position="90"/>
    </location>
</feature>
<protein>
    <submittedName>
        <fullName evidence="2">Uncharacterized protein</fullName>
    </submittedName>
</protein>
<accession>A0ABQ9TWG6</accession>
<gene>
    <name evidence="2" type="ORF">P7K49_035041</name>
</gene>
<feature type="compositionally biased region" description="Acidic residues" evidence="1">
    <location>
        <begin position="65"/>
        <end position="75"/>
    </location>
</feature>
<dbReference type="Proteomes" id="UP001266305">
    <property type="component" value="Unassembled WGS sequence"/>
</dbReference>
<feature type="region of interest" description="Disordered" evidence="1">
    <location>
        <begin position="1"/>
        <end position="97"/>
    </location>
</feature>
<feature type="compositionally biased region" description="Polar residues" evidence="1">
    <location>
        <begin position="1"/>
        <end position="13"/>
    </location>
</feature>
<proteinExistence type="predicted"/>
<evidence type="ECO:0000313" key="2">
    <source>
        <dbReference type="EMBL" id="KAK2089134.1"/>
    </source>
</evidence>
<dbReference type="EMBL" id="JASSZA010000019">
    <property type="protein sequence ID" value="KAK2089134.1"/>
    <property type="molecule type" value="Genomic_DNA"/>
</dbReference>
<evidence type="ECO:0000256" key="1">
    <source>
        <dbReference type="SAM" id="MobiDB-lite"/>
    </source>
</evidence>
<evidence type="ECO:0000313" key="3">
    <source>
        <dbReference type="Proteomes" id="UP001266305"/>
    </source>
</evidence>
<sequence length="97" mass="10114">MSRTENWDTQEGQQRAWRALSPLPTHPGAPLPADEKGYNTAPGDAASPRGRALGPGGLRGPAAAEADEVDSDENEAQAQAQACQGRHQQQGLGKGVT</sequence>
<keyword evidence="3" id="KW-1185">Reference proteome</keyword>
<name>A0ABQ9TWG6_SAGOE</name>
<organism evidence="2 3">
    <name type="scientific">Saguinus oedipus</name>
    <name type="common">Cotton-top tamarin</name>
    <name type="synonym">Oedipomidas oedipus</name>
    <dbReference type="NCBI Taxonomy" id="9490"/>
    <lineage>
        <taxon>Eukaryota</taxon>
        <taxon>Metazoa</taxon>
        <taxon>Chordata</taxon>
        <taxon>Craniata</taxon>
        <taxon>Vertebrata</taxon>
        <taxon>Euteleostomi</taxon>
        <taxon>Mammalia</taxon>
        <taxon>Eutheria</taxon>
        <taxon>Euarchontoglires</taxon>
        <taxon>Primates</taxon>
        <taxon>Haplorrhini</taxon>
        <taxon>Platyrrhini</taxon>
        <taxon>Cebidae</taxon>
        <taxon>Callitrichinae</taxon>
        <taxon>Saguinus</taxon>
    </lineage>
</organism>
<reference evidence="2 3" key="1">
    <citation type="submission" date="2023-05" db="EMBL/GenBank/DDBJ databases">
        <title>B98-5 Cell Line De Novo Hybrid Assembly: An Optical Mapping Approach.</title>
        <authorList>
            <person name="Kananen K."/>
            <person name="Auerbach J.A."/>
            <person name="Kautto E."/>
            <person name="Blachly J.S."/>
        </authorList>
    </citation>
    <scope>NUCLEOTIDE SEQUENCE [LARGE SCALE GENOMIC DNA]</scope>
    <source>
        <strain evidence="2">B95-8</strain>
        <tissue evidence="2">Cell line</tissue>
    </source>
</reference>
<comment type="caution">
    <text evidence="2">The sequence shown here is derived from an EMBL/GenBank/DDBJ whole genome shotgun (WGS) entry which is preliminary data.</text>
</comment>